<keyword evidence="2" id="KW-1185">Reference proteome</keyword>
<organism evidence="1 2">
    <name type="scientific">Clostridium oryzae</name>
    <dbReference type="NCBI Taxonomy" id="1450648"/>
    <lineage>
        <taxon>Bacteria</taxon>
        <taxon>Bacillati</taxon>
        <taxon>Bacillota</taxon>
        <taxon>Clostridia</taxon>
        <taxon>Eubacteriales</taxon>
        <taxon>Clostridiaceae</taxon>
        <taxon>Clostridium</taxon>
    </lineage>
</organism>
<dbReference type="PANTHER" id="PTHR34374:SF1">
    <property type="entry name" value="LARGE RIBOSOMAL RNA SUBUNIT ACCUMULATION PROTEIN YCED HOMOLOG 1, CHLOROPLASTIC"/>
    <property type="match status" value="1"/>
</dbReference>
<evidence type="ECO:0008006" key="3">
    <source>
        <dbReference type="Google" id="ProtNLM"/>
    </source>
</evidence>
<evidence type="ECO:0000313" key="2">
    <source>
        <dbReference type="Proteomes" id="UP000190080"/>
    </source>
</evidence>
<dbReference type="Proteomes" id="UP000190080">
    <property type="component" value="Unassembled WGS sequence"/>
</dbReference>
<dbReference type="PANTHER" id="PTHR34374">
    <property type="entry name" value="LARGE RIBOSOMAL RNA SUBUNIT ACCUMULATION PROTEIN YCED HOMOLOG 1, CHLOROPLASTIC"/>
    <property type="match status" value="1"/>
</dbReference>
<dbReference type="RefSeq" id="WP_242954395.1">
    <property type="nucleotide sequence ID" value="NZ_MZGV01000019.1"/>
</dbReference>
<dbReference type="Pfam" id="PF02620">
    <property type="entry name" value="YceD"/>
    <property type="match status" value="1"/>
</dbReference>
<evidence type="ECO:0000313" key="1">
    <source>
        <dbReference type="EMBL" id="OPJ61774.1"/>
    </source>
</evidence>
<reference evidence="1 2" key="1">
    <citation type="submission" date="2017-03" db="EMBL/GenBank/DDBJ databases">
        <title>Genome sequence of Clostridium oryzae DSM 28571.</title>
        <authorList>
            <person name="Poehlein A."/>
            <person name="Daniel R."/>
        </authorList>
    </citation>
    <scope>NUCLEOTIDE SEQUENCE [LARGE SCALE GENOMIC DNA]</scope>
    <source>
        <strain evidence="1 2">DSM 28571</strain>
    </source>
</reference>
<dbReference type="EMBL" id="MZGV01000019">
    <property type="protein sequence ID" value="OPJ61774.1"/>
    <property type="molecule type" value="Genomic_DNA"/>
</dbReference>
<dbReference type="STRING" id="1450648.CLORY_20800"/>
<protein>
    <recommendedName>
        <fullName evidence="3">Large ribosomal RNA subunit accumulation protein YceD</fullName>
    </recommendedName>
</protein>
<name>A0A1V4IPN0_9CLOT</name>
<comment type="caution">
    <text evidence="1">The sequence shown here is derived from an EMBL/GenBank/DDBJ whole genome shotgun (WGS) entry which is preliminary data.</text>
</comment>
<dbReference type="AlphaFoldDB" id="A0A1V4IPN0"/>
<gene>
    <name evidence="1" type="ORF">CLORY_20800</name>
</gene>
<accession>A0A1V4IPN0</accession>
<dbReference type="InterPro" id="IPR003772">
    <property type="entry name" value="YceD"/>
</dbReference>
<proteinExistence type="predicted"/>
<sequence length="166" mass="19069">MFIDIEDIISRKTSKKDISICVKPQDIFKNESEVRAKNDLNFSGELYAASETINLEGKLSGDLMLTCSRCLEEFPYHLDLEIQEKFSLVPNNEDDSTIFIDSDKINFIYIFETNILMSLPMKKLCSDDCKGLCQHCGTNLNHRTCNCNSENIDPRLSKLKDMFFTD</sequence>